<evidence type="ECO:0000256" key="1">
    <source>
        <dbReference type="ARBA" id="ARBA00022450"/>
    </source>
</evidence>
<proteinExistence type="inferred from homology"/>
<keyword evidence="1" id="KW-0596">Phosphopantetheine</keyword>
<keyword evidence="5" id="KW-1185">Reference proteome</keyword>
<dbReference type="InterPro" id="IPR036736">
    <property type="entry name" value="ACP-like_sf"/>
</dbReference>
<evidence type="ECO:0000313" key="4">
    <source>
        <dbReference type="EMBL" id="MFC6772072.1"/>
    </source>
</evidence>
<organism evidence="4 5">
    <name type="scientific">Halorubrum pallidum</name>
    <dbReference type="NCBI Taxonomy" id="1526114"/>
    <lineage>
        <taxon>Archaea</taxon>
        <taxon>Methanobacteriati</taxon>
        <taxon>Methanobacteriota</taxon>
        <taxon>Stenosarchaea group</taxon>
        <taxon>Halobacteria</taxon>
        <taxon>Halobacteriales</taxon>
        <taxon>Haloferacaceae</taxon>
        <taxon>Halorubrum</taxon>
    </lineage>
</organism>
<dbReference type="SUPFAM" id="SSF47336">
    <property type="entry name" value="ACP-like"/>
    <property type="match status" value="1"/>
</dbReference>
<dbReference type="AlphaFoldDB" id="A0ABD5T4N4"/>
<name>A0ABD5T4N4_9EURY</name>
<dbReference type="Proteomes" id="UP001596274">
    <property type="component" value="Unassembled WGS sequence"/>
</dbReference>
<dbReference type="Pfam" id="PF00550">
    <property type="entry name" value="PP-binding"/>
    <property type="match status" value="1"/>
</dbReference>
<keyword evidence="2" id="KW-0597">Phosphoprotein</keyword>
<dbReference type="EMBL" id="JBHSWT010000626">
    <property type="protein sequence ID" value="MFC6772072.1"/>
    <property type="molecule type" value="Genomic_DNA"/>
</dbReference>
<evidence type="ECO:0000256" key="2">
    <source>
        <dbReference type="ARBA" id="ARBA00022553"/>
    </source>
</evidence>
<evidence type="ECO:0000313" key="5">
    <source>
        <dbReference type="Proteomes" id="UP001596274"/>
    </source>
</evidence>
<protein>
    <submittedName>
        <fullName evidence="4">Acyl carrier protein</fullName>
    </submittedName>
</protein>
<dbReference type="PROSITE" id="PS50075">
    <property type="entry name" value="CARRIER"/>
    <property type="match status" value="1"/>
</dbReference>
<dbReference type="InterPro" id="IPR009081">
    <property type="entry name" value="PP-bd_ACP"/>
</dbReference>
<sequence length="79" mass="8585">MSDNIGTAVDEIVSDRLQLDADAFDDETSFEEDLDAESLDIVELAEAVEATLGVHIPDDDLAELGTVGAFKEYVENHTE</sequence>
<comment type="caution">
    <text evidence="4">The sequence shown here is derived from an EMBL/GenBank/DDBJ whole genome shotgun (WGS) entry which is preliminary data.</text>
</comment>
<feature type="domain" description="Carrier" evidence="3">
    <location>
        <begin position="3"/>
        <end position="78"/>
    </location>
</feature>
<gene>
    <name evidence="4" type="ORF">ACFQDD_11195</name>
</gene>
<dbReference type="HAMAP" id="MF_01217">
    <property type="entry name" value="Acyl_carrier"/>
    <property type="match status" value="1"/>
</dbReference>
<dbReference type="InterPro" id="IPR003231">
    <property type="entry name" value="ACP"/>
</dbReference>
<dbReference type="Gene3D" id="1.10.1200.10">
    <property type="entry name" value="ACP-like"/>
    <property type="match status" value="1"/>
</dbReference>
<accession>A0ABD5T4N4</accession>
<reference evidence="4 5" key="1">
    <citation type="journal article" date="2019" name="Int. J. Syst. Evol. Microbiol.">
        <title>The Global Catalogue of Microorganisms (GCM) 10K type strain sequencing project: providing services to taxonomists for standard genome sequencing and annotation.</title>
        <authorList>
            <consortium name="The Broad Institute Genomics Platform"/>
            <consortium name="The Broad Institute Genome Sequencing Center for Infectious Disease"/>
            <person name="Wu L."/>
            <person name="Ma J."/>
        </authorList>
    </citation>
    <scope>NUCLEOTIDE SEQUENCE [LARGE SCALE GENOMIC DNA]</scope>
    <source>
        <strain evidence="4 5">PJ61</strain>
    </source>
</reference>
<evidence type="ECO:0000259" key="3">
    <source>
        <dbReference type="PROSITE" id="PS50075"/>
    </source>
</evidence>